<organism evidence="1 2">
    <name type="scientific">Goodea atripinnis</name>
    <dbReference type="NCBI Taxonomy" id="208336"/>
    <lineage>
        <taxon>Eukaryota</taxon>
        <taxon>Metazoa</taxon>
        <taxon>Chordata</taxon>
        <taxon>Craniata</taxon>
        <taxon>Vertebrata</taxon>
        <taxon>Euteleostomi</taxon>
        <taxon>Actinopterygii</taxon>
        <taxon>Neopterygii</taxon>
        <taxon>Teleostei</taxon>
        <taxon>Neoteleostei</taxon>
        <taxon>Acanthomorphata</taxon>
        <taxon>Ovalentaria</taxon>
        <taxon>Atherinomorphae</taxon>
        <taxon>Cyprinodontiformes</taxon>
        <taxon>Goodeidae</taxon>
        <taxon>Goodea</taxon>
    </lineage>
</organism>
<comment type="caution">
    <text evidence="1">The sequence shown here is derived from an EMBL/GenBank/DDBJ whole genome shotgun (WGS) entry which is preliminary data.</text>
</comment>
<gene>
    <name evidence="1" type="ORF">GOODEAATRI_017598</name>
</gene>
<proteinExistence type="predicted"/>
<protein>
    <submittedName>
        <fullName evidence="1">Uncharacterized protein</fullName>
    </submittedName>
</protein>
<evidence type="ECO:0000313" key="1">
    <source>
        <dbReference type="EMBL" id="MEQ2162220.1"/>
    </source>
</evidence>
<reference evidence="1 2" key="1">
    <citation type="submission" date="2021-06" db="EMBL/GenBank/DDBJ databases">
        <authorList>
            <person name="Palmer J.M."/>
        </authorList>
    </citation>
    <scope>NUCLEOTIDE SEQUENCE [LARGE SCALE GENOMIC DNA]</scope>
    <source>
        <strain evidence="1 2">GA_2019</strain>
        <tissue evidence="1">Muscle</tissue>
    </source>
</reference>
<keyword evidence="2" id="KW-1185">Reference proteome</keyword>
<evidence type="ECO:0000313" key="2">
    <source>
        <dbReference type="Proteomes" id="UP001476798"/>
    </source>
</evidence>
<dbReference type="EMBL" id="JAHRIO010011439">
    <property type="protein sequence ID" value="MEQ2162220.1"/>
    <property type="molecule type" value="Genomic_DNA"/>
</dbReference>
<sequence length="153" mass="16821">MSCIPWNSLSGLFVVPDQTPYFTSFSLSHTLLSFCDPHPSAAYPLMAVMAQVPTASSWAVFPDLSVFVPFDQSVLVFAGRQRASGTNTGTQLKNIWKELGEITSIKPMRDMGGKEKILVIANVPSYQGQYTAPLVKLPCMMIYLELTKPLDSV</sequence>
<dbReference type="Proteomes" id="UP001476798">
    <property type="component" value="Unassembled WGS sequence"/>
</dbReference>
<name>A0ABV0MSX9_9TELE</name>
<accession>A0ABV0MSX9</accession>